<dbReference type="OrthoDB" id="9812700at2"/>
<sequence length="439" mass="48098">MITAATLKSYRSKDLAQMAKEEGVPGWHSMRKEQLVRALLRAEKRRTKSTAATATRSRSASASRSASTRNGAAAVASTRNGAAAVGGSRGAATRKSGSSKTTAASRTRKTTLKTSASSKAKTANGKASNGKASKKDAAISDGKIALRRIQKSADRELLRDLSTPSNRHGAAPKAVEKDRVVMMVRDSYWLHVYWEFTRQSIERAKAALAEHWHTAQPVIRLIEVEDNGATSTAERVVRDVEIHGGVNNWYVDVYNPPRTFRAAIGYLDGTGRFFQLLRSNAVTTPQPGSSSEIDQNWTDVARNYEKVYAMSGGLEEDSGDLQELFEERLRRPMGAPIVARYGVGADGVLRRGRDFNFEVDAEMIIYGQTSPDAYVTLANEPVKLRADGTFTVRLSMPDRRQVLPIVASSGDGVEQRTTVLAIERNTKVMEPKIRDPNEP</sequence>
<evidence type="ECO:0000313" key="3">
    <source>
        <dbReference type="EMBL" id="QDU98534.1"/>
    </source>
</evidence>
<dbReference type="AlphaFoldDB" id="A0A518E368"/>
<dbReference type="GO" id="GO:0006353">
    <property type="term" value="P:DNA-templated transcription termination"/>
    <property type="evidence" value="ECO:0007669"/>
    <property type="project" value="InterPro"/>
</dbReference>
<feature type="region of interest" description="Disordered" evidence="1">
    <location>
        <begin position="42"/>
        <end position="136"/>
    </location>
</feature>
<dbReference type="InterPro" id="IPR036269">
    <property type="entry name" value="Rho_N_sf"/>
</dbReference>
<dbReference type="InterPro" id="IPR011112">
    <property type="entry name" value="Rho-like_N"/>
</dbReference>
<feature type="domain" description="Rho termination factor-like N-terminal" evidence="2">
    <location>
        <begin position="6"/>
        <end position="48"/>
    </location>
</feature>
<proteinExistence type="predicted"/>
<dbReference type="SUPFAM" id="SSF68912">
    <property type="entry name" value="Rho N-terminal domain-like"/>
    <property type="match status" value="1"/>
</dbReference>
<dbReference type="KEGG" id="lcre:Pla8534_64030"/>
<evidence type="ECO:0000313" key="4">
    <source>
        <dbReference type="Proteomes" id="UP000317648"/>
    </source>
</evidence>
<reference evidence="3 4" key="1">
    <citation type="submission" date="2019-02" db="EMBL/GenBank/DDBJ databases">
        <title>Deep-cultivation of Planctomycetes and their phenomic and genomic characterization uncovers novel biology.</title>
        <authorList>
            <person name="Wiegand S."/>
            <person name="Jogler M."/>
            <person name="Boedeker C."/>
            <person name="Pinto D."/>
            <person name="Vollmers J."/>
            <person name="Rivas-Marin E."/>
            <person name="Kohn T."/>
            <person name="Peeters S.H."/>
            <person name="Heuer A."/>
            <person name="Rast P."/>
            <person name="Oberbeckmann S."/>
            <person name="Bunk B."/>
            <person name="Jeske O."/>
            <person name="Meyerdierks A."/>
            <person name="Storesund J.E."/>
            <person name="Kallscheuer N."/>
            <person name="Luecker S."/>
            <person name="Lage O.M."/>
            <person name="Pohl T."/>
            <person name="Merkel B.J."/>
            <person name="Hornburger P."/>
            <person name="Mueller R.-W."/>
            <person name="Bruemmer F."/>
            <person name="Labrenz M."/>
            <person name="Spormann A.M."/>
            <person name="Op den Camp H."/>
            <person name="Overmann J."/>
            <person name="Amann R."/>
            <person name="Jetten M.S.M."/>
            <person name="Mascher T."/>
            <person name="Medema M.H."/>
            <person name="Devos D.P."/>
            <person name="Kaster A.-K."/>
            <person name="Ovreas L."/>
            <person name="Rohde M."/>
            <person name="Galperin M.Y."/>
            <person name="Jogler C."/>
        </authorList>
    </citation>
    <scope>NUCLEOTIDE SEQUENCE [LARGE SCALE GENOMIC DNA]</scope>
    <source>
        <strain evidence="3 4">Pla85_3_4</strain>
    </source>
</reference>
<dbReference type="RefSeq" id="WP_145057871.1">
    <property type="nucleotide sequence ID" value="NZ_CP036433.1"/>
</dbReference>
<feature type="compositionally biased region" description="Low complexity" evidence="1">
    <location>
        <begin position="49"/>
        <end position="69"/>
    </location>
</feature>
<dbReference type="Pfam" id="PF07498">
    <property type="entry name" value="Rho_N"/>
    <property type="match status" value="1"/>
</dbReference>
<dbReference type="InterPro" id="IPR032585">
    <property type="entry name" value="DUF4912"/>
</dbReference>
<dbReference type="EMBL" id="CP036433">
    <property type="protein sequence ID" value="QDU98534.1"/>
    <property type="molecule type" value="Genomic_DNA"/>
</dbReference>
<name>A0A518E368_9BACT</name>
<dbReference type="Pfam" id="PF16258">
    <property type="entry name" value="DUF4912"/>
    <property type="match status" value="1"/>
</dbReference>
<accession>A0A518E368</accession>
<evidence type="ECO:0000256" key="1">
    <source>
        <dbReference type="SAM" id="MobiDB-lite"/>
    </source>
</evidence>
<feature type="compositionally biased region" description="Low complexity" evidence="1">
    <location>
        <begin position="112"/>
        <end position="131"/>
    </location>
</feature>
<organism evidence="3 4">
    <name type="scientific">Lignipirellula cremea</name>
    <dbReference type="NCBI Taxonomy" id="2528010"/>
    <lineage>
        <taxon>Bacteria</taxon>
        <taxon>Pseudomonadati</taxon>
        <taxon>Planctomycetota</taxon>
        <taxon>Planctomycetia</taxon>
        <taxon>Pirellulales</taxon>
        <taxon>Pirellulaceae</taxon>
        <taxon>Lignipirellula</taxon>
    </lineage>
</organism>
<keyword evidence="4" id="KW-1185">Reference proteome</keyword>
<protein>
    <recommendedName>
        <fullName evidence="2">Rho termination factor-like N-terminal domain-containing protein</fullName>
    </recommendedName>
</protein>
<dbReference type="SMART" id="SM00959">
    <property type="entry name" value="Rho_N"/>
    <property type="match status" value="1"/>
</dbReference>
<evidence type="ECO:0000259" key="2">
    <source>
        <dbReference type="SMART" id="SM00959"/>
    </source>
</evidence>
<dbReference type="Proteomes" id="UP000317648">
    <property type="component" value="Chromosome"/>
</dbReference>
<gene>
    <name evidence="3" type="ORF">Pla8534_64030</name>
</gene>
<feature type="compositionally biased region" description="Low complexity" evidence="1">
    <location>
        <begin position="81"/>
        <end position="105"/>
    </location>
</feature>